<dbReference type="InterPro" id="IPR013686">
    <property type="entry name" value="Polypept-transport_assoc_ShlB"/>
</dbReference>
<keyword evidence="6" id="KW-0653">Protein transport</keyword>
<evidence type="ECO:0000256" key="1">
    <source>
        <dbReference type="ARBA" id="ARBA00004442"/>
    </source>
</evidence>
<keyword evidence="11" id="KW-1185">Reference proteome</keyword>
<evidence type="ECO:0000313" key="10">
    <source>
        <dbReference type="EMBL" id="KAB7738568.1"/>
    </source>
</evidence>
<name>A0A6N6VEG9_9HYPH</name>
<sequence>MLSAVLLKLNTGLIIMRSSPPVPFAQATSECMVSRRNDDGISGGQKMKIGKQLLTATSGLVFAATSAFAAPIAINTPSAGTILAPPAPSPELPRREIPKLQEHLGLPDGATRVLNFRVARVRIVGAAVVDEDRLARQFNGILNKPITARELQSALDRINKLYEAEGYALGRAFVPPQVVQGGTLIIRVVEGYIGDIRIKTESEAARRSIDTFSQRISKERPLTTATLERFLLLMSDIPGVKVGGQLSGMNIYTGAATLDLTVEHRPFTLDTTVDNRANLDSSPFQTYLTASLNDVLGDGEQLSLTTLATPSIADQQYFRLAYSTFVGSSGLRTTVGGSFARSKASHLPPIYDLTSRSSEVDAALSYPFIRSLRHNLNGAVGGYAIEAYDDLNGQRLTQDAVRACYVDGAYAGRLSDTVALKSSVRVTQGLGILGGGPDNRPHSRLGATPWFFKAHASANLAYAVTPKFGLNAGVDGQYSPDSLYSSEEIAFGGAHFGRGYDTSEVSGDSGYGTSLQAQYRLDTDILGGWSITPYTFLDHSQVYNKPVDGQGNARLVSTGIGVTVSNRQWLAMGVEVDKPLNRPVASRGNKDPRLYLSLELTL</sequence>
<comment type="similarity">
    <text evidence="2">Belongs to the TPS (TC 1.B.20) family.</text>
</comment>
<evidence type="ECO:0000256" key="2">
    <source>
        <dbReference type="ARBA" id="ARBA00009055"/>
    </source>
</evidence>
<feature type="domain" description="POTRA" evidence="9">
    <location>
        <begin position="116"/>
        <end position="191"/>
    </location>
</feature>
<evidence type="ECO:0000256" key="5">
    <source>
        <dbReference type="ARBA" id="ARBA00022692"/>
    </source>
</evidence>
<dbReference type="GO" id="GO:0008320">
    <property type="term" value="F:protein transmembrane transporter activity"/>
    <property type="evidence" value="ECO:0007669"/>
    <property type="project" value="TreeGrafter"/>
</dbReference>
<comment type="subcellular location">
    <subcellularLocation>
        <location evidence="1">Cell outer membrane</location>
    </subcellularLocation>
</comment>
<dbReference type="Pfam" id="PF08479">
    <property type="entry name" value="POTRA_2"/>
    <property type="match status" value="1"/>
</dbReference>
<keyword evidence="7" id="KW-0472">Membrane</keyword>
<gene>
    <name evidence="10" type="ORF">F2P47_16785</name>
</gene>
<keyword evidence="3" id="KW-0813">Transport</keyword>
<dbReference type="InterPro" id="IPR034746">
    <property type="entry name" value="POTRA"/>
</dbReference>
<dbReference type="Pfam" id="PF03865">
    <property type="entry name" value="ShlB"/>
    <property type="match status" value="1"/>
</dbReference>
<dbReference type="Proteomes" id="UP000468901">
    <property type="component" value="Unassembled WGS sequence"/>
</dbReference>
<protein>
    <recommendedName>
        <fullName evidence="9">POTRA domain-containing protein</fullName>
    </recommendedName>
</protein>
<dbReference type="InterPro" id="IPR005565">
    <property type="entry name" value="Hemolysn_activator_HlyB_C"/>
</dbReference>
<evidence type="ECO:0000256" key="3">
    <source>
        <dbReference type="ARBA" id="ARBA00022448"/>
    </source>
</evidence>
<evidence type="ECO:0000259" key="9">
    <source>
        <dbReference type="PROSITE" id="PS51779"/>
    </source>
</evidence>
<dbReference type="GO" id="GO:0009279">
    <property type="term" value="C:cell outer membrane"/>
    <property type="evidence" value="ECO:0007669"/>
    <property type="project" value="UniProtKB-SubCell"/>
</dbReference>
<evidence type="ECO:0000313" key="11">
    <source>
        <dbReference type="Proteomes" id="UP000468901"/>
    </source>
</evidence>
<dbReference type="PROSITE" id="PS51779">
    <property type="entry name" value="POTRA"/>
    <property type="match status" value="1"/>
</dbReference>
<keyword evidence="5" id="KW-0812">Transmembrane</keyword>
<dbReference type="GO" id="GO:0046819">
    <property type="term" value="P:protein secretion by the type V secretion system"/>
    <property type="evidence" value="ECO:0007669"/>
    <property type="project" value="TreeGrafter"/>
</dbReference>
<accession>A0A6N6VEG9</accession>
<dbReference type="InterPro" id="IPR051544">
    <property type="entry name" value="TPS_OM_transporter"/>
</dbReference>
<dbReference type="PANTHER" id="PTHR34597:SF6">
    <property type="entry name" value="BLR6126 PROTEIN"/>
    <property type="match status" value="1"/>
</dbReference>
<dbReference type="PANTHER" id="PTHR34597">
    <property type="entry name" value="SLR1661 PROTEIN"/>
    <property type="match status" value="1"/>
</dbReference>
<dbReference type="AlphaFoldDB" id="A0A6N6VEG9"/>
<keyword evidence="8" id="KW-0998">Cell outer membrane</keyword>
<reference evidence="10 11" key="1">
    <citation type="submission" date="2019-09" db="EMBL/GenBank/DDBJ databases">
        <title>Parvibaculum sedimenti sp. nov., isolated from sediment.</title>
        <authorList>
            <person name="Wang Y."/>
        </authorList>
    </citation>
    <scope>NUCLEOTIDE SEQUENCE [LARGE SCALE GENOMIC DNA]</scope>
    <source>
        <strain evidence="10 11">HXT-9</strain>
    </source>
</reference>
<evidence type="ECO:0000256" key="6">
    <source>
        <dbReference type="ARBA" id="ARBA00022927"/>
    </source>
</evidence>
<comment type="caution">
    <text evidence="10">The sequence shown here is derived from an EMBL/GenBank/DDBJ whole genome shotgun (WGS) entry which is preliminary data.</text>
</comment>
<dbReference type="EMBL" id="WESC01000020">
    <property type="protein sequence ID" value="KAB7738568.1"/>
    <property type="molecule type" value="Genomic_DNA"/>
</dbReference>
<evidence type="ECO:0000256" key="7">
    <source>
        <dbReference type="ARBA" id="ARBA00023136"/>
    </source>
</evidence>
<evidence type="ECO:0000256" key="8">
    <source>
        <dbReference type="ARBA" id="ARBA00023237"/>
    </source>
</evidence>
<dbReference type="Gene3D" id="3.10.20.310">
    <property type="entry name" value="membrane protein fhac"/>
    <property type="match status" value="1"/>
</dbReference>
<dbReference type="Gene3D" id="2.40.160.50">
    <property type="entry name" value="membrane protein fhac: a member of the omp85/tpsb transporter family"/>
    <property type="match status" value="1"/>
</dbReference>
<organism evidence="10 11">
    <name type="scientific">Parvibaculum sedimenti</name>
    <dbReference type="NCBI Taxonomy" id="2608632"/>
    <lineage>
        <taxon>Bacteria</taxon>
        <taxon>Pseudomonadati</taxon>
        <taxon>Pseudomonadota</taxon>
        <taxon>Alphaproteobacteria</taxon>
        <taxon>Hyphomicrobiales</taxon>
        <taxon>Parvibaculaceae</taxon>
        <taxon>Parvibaculum</taxon>
    </lineage>
</organism>
<dbReference type="GO" id="GO:0098046">
    <property type="term" value="C:type V protein secretion system complex"/>
    <property type="evidence" value="ECO:0007669"/>
    <property type="project" value="TreeGrafter"/>
</dbReference>
<evidence type="ECO:0000256" key="4">
    <source>
        <dbReference type="ARBA" id="ARBA00022452"/>
    </source>
</evidence>
<proteinExistence type="inferred from homology"/>
<keyword evidence="4" id="KW-1134">Transmembrane beta strand</keyword>